<evidence type="ECO:0000313" key="2">
    <source>
        <dbReference type="Proteomes" id="UP000033935"/>
    </source>
</evidence>
<proteinExistence type="predicted"/>
<dbReference type="Proteomes" id="UP000033935">
    <property type="component" value="Unassembled WGS sequence"/>
</dbReference>
<dbReference type="AlphaFoldDB" id="A0A0G0QPE0"/>
<evidence type="ECO:0000313" key="1">
    <source>
        <dbReference type="EMBL" id="KKR03522.1"/>
    </source>
</evidence>
<reference evidence="1 2" key="1">
    <citation type="journal article" date="2015" name="Nature">
        <title>rRNA introns, odd ribosomes, and small enigmatic genomes across a large radiation of phyla.</title>
        <authorList>
            <person name="Brown C.T."/>
            <person name="Hug L.A."/>
            <person name="Thomas B.C."/>
            <person name="Sharon I."/>
            <person name="Castelle C.J."/>
            <person name="Singh A."/>
            <person name="Wilkins M.J."/>
            <person name="Williams K.H."/>
            <person name="Banfield J.F."/>
        </authorList>
    </citation>
    <scope>NUCLEOTIDE SEQUENCE [LARGE SCALE GENOMIC DNA]</scope>
</reference>
<dbReference type="InterPro" id="IPR015943">
    <property type="entry name" value="WD40/YVTN_repeat-like_dom_sf"/>
</dbReference>
<dbReference type="Gene3D" id="2.130.10.10">
    <property type="entry name" value="YVTN repeat-like/Quinoprotein amine dehydrogenase"/>
    <property type="match status" value="1"/>
</dbReference>
<protein>
    <submittedName>
        <fullName evidence="1">Uncharacterized protein</fullName>
    </submittedName>
</protein>
<accession>A0A0G0QPE0</accession>
<name>A0A0G0QPE0_9BACT</name>
<sequence>MYKKIEFSEKFPLYTKFDPLVPVRCITPDIEGCIHRFFDSSPISPSGRFVGLTSLRDETHPPLPGDLADIVLVDLETGEQRIIAETAAFGTQLGAQVQWGLSDDELYYNEMNVTDWTPYAVRINPLTGGKTKLDGTIYMISPDGKTLASPCLRRTELTQGGYGVSVPIGHLPLNSHASEQDGLYLTDTETGSTSVQVSYRQIVEKFPIYNNPPYTGGAFYGFHVKWNLQSSRLMFIIRYRLLSGGKNWEMPTEIFTMNRDGSNLKLAMQMLKNGHHPTWCPDGEYITQNRIMDDGQMHFVRYRYDGKNLEILSSKIGSGHPTLHPDNKHLVTDAYVYDSLSFGDGTTPLRLIDISTDKELTLARIRTKPNVEGTLRVLRIDPHPAWDRTHKYIVFNACPEGKRKVFIADMSKLLAE</sequence>
<organism evidence="1 2">
    <name type="scientific">Candidatus Uhrbacteria bacterium GW2011_GWF2_39_13</name>
    <dbReference type="NCBI Taxonomy" id="1618995"/>
    <lineage>
        <taxon>Bacteria</taxon>
        <taxon>Candidatus Uhriibacteriota</taxon>
    </lineage>
</organism>
<gene>
    <name evidence="1" type="ORF">UT30_C0027G0006</name>
</gene>
<dbReference type="SUPFAM" id="SSF82171">
    <property type="entry name" value="DPP6 N-terminal domain-like"/>
    <property type="match status" value="1"/>
</dbReference>
<comment type="caution">
    <text evidence="1">The sequence shown here is derived from an EMBL/GenBank/DDBJ whole genome shotgun (WGS) entry which is preliminary data.</text>
</comment>
<dbReference type="EMBL" id="LBWG01000027">
    <property type="protein sequence ID" value="KKR03522.1"/>
    <property type="molecule type" value="Genomic_DNA"/>
</dbReference>